<dbReference type="RefSeq" id="WP_002596616.1">
    <property type="nucleotide sequence ID" value="NZ_CAUWHC010000024.1"/>
</dbReference>
<protein>
    <submittedName>
        <fullName evidence="1">Uncharacterized protein</fullName>
    </submittedName>
</protein>
<sequence>MSNYIMNVKKELTKDEYGNIHDYLGVIDVNDNFTMNIENKNLINLEMINQIFEENNFVKIKEQINENGSCIIEANKVY</sequence>
<accession>N9XVM8</accession>
<keyword evidence="2" id="KW-1185">Reference proteome</keyword>
<evidence type="ECO:0000313" key="1">
    <source>
        <dbReference type="EMBL" id="ENZ03748.1"/>
    </source>
</evidence>
<dbReference type="AlphaFoldDB" id="N9XVM8"/>
<dbReference type="EMBL" id="AGYT01000003">
    <property type="protein sequence ID" value="ENZ03748.1"/>
    <property type="molecule type" value="Genomic_DNA"/>
</dbReference>
<gene>
    <name evidence="1" type="ORF">HMPREF1092_00104</name>
</gene>
<evidence type="ECO:0000313" key="2">
    <source>
        <dbReference type="Proteomes" id="UP000013097"/>
    </source>
</evidence>
<organism evidence="1 2">
    <name type="scientific">Clostridium thermobutyricum</name>
    <dbReference type="NCBI Taxonomy" id="29372"/>
    <lineage>
        <taxon>Bacteria</taxon>
        <taxon>Bacillati</taxon>
        <taxon>Bacillota</taxon>
        <taxon>Clostridia</taxon>
        <taxon>Eubacteriales</taxon>
        <taxon>Clostridiaceae</taxon>
        <taxon>Clostridium</taxon>
    </lineage>
</organism>
<reference evidence="1 2" key="1">
    <citation type="submission" date="2013-01" db="EMBL/GenBank/DDBJ databases">
        <title>The Genome Sequence of Clostridium colicanis 209318.</title>
        <authorList>
            <consortium name="The Broad Institute Genome Sequencing Platform"/>
            <person name="Earl A."/>
            <person name="Ward D."/>
            <person name="Feldgarden M."/>
            <person name="Gevers D."/>
            <person name="Courvalin P."/>
            <person name="Lambert T."/>
            <person name="Walker B."/>
            <person name="Young S.K."/>
            <person name="Zeng Q."/>
            <person name="Gargeya S."/>
            <person name="Fitzgerald M."/>
            <person name="Haas B."/>
            <person name="Abouelleil A."/>
            <person name="Alvarado L."/>
            <person name="Arachchi H.M."/>
            <person name="Berlin A.M."/>
            <person name="Chapman S.B."/>
            <person name="Dewar J."/>
            <person name="Goldberg J."/>
            <person name="Griggs A."/>
            <person name="Gujja S."/>
            <person name="Hansen M."/>
            <person name="Howarth C."/>
            <person name="Imamovic A."/>
            <person name="Larimer J."/>
            <person name="McCowan C."/>
            <person name="Murphy C."/>
            <person name="Neiman D."/>
            <person name="Pearson M."/>
            <person name="Priest M."/>
            <person name="Roberts A."/>
            <person name="Saif S."/>
            <person name="Shea T."/>
            <person name="Sisk P."/>
            <person name="Sykes S."/>
            <person name="Wortman J."/>
            <person name="Nusbaum C."/>
            <person name="Birren B."/>
        </authorList>
    </citation>
    <scope>NUCLEOTIDE SEQUENCE [LARGE SCALE GENOMIC DNA]</scope>
    <source>
        <strain evidence="1 2">209318</strain>
    </source>
</reference>
<dbReference type="PATRIC" id="fig|999411.4.peg.97"/>
<dbReference type="HOGENOM" id="CLU_195851_0_0_9"/>
<dbReference type="Proteomes" id="UP000013097">
    <property type="component" value="Unassembled WGS sequence"/>
</dbReference>
<name>N9XVM8_9CLOT</name>
<proteinExistence type="predicted"/>
<comment type="caution">
    <text evidence="1">The sequence shown here is derived from an EMBL/GenBank/DDBJ whole genome shotgun (WGS) entry which is preliminary data.</text>
</comment>